<keyword evidence="2" id="KW-0964">Secreted</keyword>
<evidence type="ECO:0000256" key="2">
    <source>
        <dbReference type="ARBA" id="ARBA00022525"/>
    </source>
</evidence>
<evidence type="ECO:0000313" key="4">
    <source>
        <dbReference type="EMBL" id="EWY36285.1"/>
    </source>
</evidence>
<dbReference type="PANTHER" id="PTHR38340:SF1">
    <property type="entry name" value="S-LAYER PROTEIN"/>
    <property type="match status" value="1"/>
</dbReference>
<dbReference type="InterPro" id="IPR018511">
    <property type="entry name" value="Hemolysin-typ_Ca-bd_CS"/>
</dbReference>
<dbReference type="Pfam" id="PF13946">
    <property type="entry name" value="DUF4214"/>
    <property type="match status" value="2"/>
</dbReference>
<dbReference type="PRINTS" id="PR00313">
    <property type="entry name" value="CABNDNGRPT"/>
</dbReference>
<dbReference type="InterPro" id="IPR038255">
    <property type="entry name" value="PBS_linker_sf"/>
</dbReference>
<accession>W9GQW8</accession>
<dbReference type="Gene3D" id="2.150.10.10">
    <property type="entry name" value="Serralysin-like metalloprotease, C-terminal"/>
    <property type="match status" value="1"/>
</dbReference>
<feature type="domain" description="DUF4214" evidence="3">
    <location>
        <begin position="482"/>
        <end position="548"/>
    </location>
</feature>
<feature type="domain" description="DUF4214" evidence="3">
    <location>
        <begin position="360"/>
        <end position="427"/>
    </location>
</feature>
<dbReference type="EMBL" id="AVFL01000047">
    <property type="protein sequence ID" value="EWY36285.1"/>
    <property type="molecule type" value="Genomic_DNA"/>
</dbReference>
<dbReference type="Gene3D" id="1.10.3130.20">
    <property type="entry name" value="Phycobilisome linker domain"/>
    <property type="match status" value="2"/>
</dbReference>
<keyword evidence="5" id="KW-1185">Reference proteome</keyword>
<dbReference type="Proteomes" id="UP000019486">
    <property type="component" value="Unassembled WGS sequence"/>
</dbReference>
<evidence type="ECO:0000256" key="1">
    <source>
        <dbReference type="ARBA" id="ARBA00004613"/>
    </source>
</evidence>
<comment type="caution">
    <text evidence="4">The sequence shown here is derived from an EMBL/GenBank/DDBJ whole genome shotgun (WGS) entry which is preliminary data.</text>
</comment>
<evidence type="ECO:0000313" key="5">
    <source>
        <dbReference type="Proteomes" id="UP000019486"/>
    </source>
</evidence>
<protein>
    <recommendedName>
        <fullName evidence="3">DUF4214 domain-containing protein</fullName>
    </recommendedName>
</protein>
<dbReference type="PANTHER" id="PTHR38340">
    <property type="entry name" value="S-LAYER PROTEIN"/>
    <property type="match status" value="1"/>
</dbReference>
<name>W9GQW8_9PROT</name>
<dbReference type="AlphaFoldDB" id="W9GQW8"/>
<dbReference type="SUPFAM" id="SSF51120">
    <property type="entry name" value="beta-Roll"/>
    <property type="match status" value="1"/>
</dbReference>
<dbReference type="PROSITE" id="PS00330">
    <property type="entry name" value="HEMOLYSIN_CALCIUM"/>
    <property type="match status" value="1"/>
</dbReference>
<proteinExistence type="predicted"/>
<sequence>MDHGELSDHWNYNPNSGYSAGISGSYDASSGTYSTFGSQTVKIATSAIGYGMQTAAEDIVRGVAVKNGLGAYWDAFSRVYDASTAVQNYHQNATTLYSNLLNNFDTISSRDADALVDNFARTAQRDLVESLTRMVDQHGGVSDLMNAIRLTNTVYPSLGGTKNANITVDYVLDSPDSPLTQSEGYESVIILDGGASTKMTGSSKKDFIAGGGGDDVIHGYRGNDIINGGGGDDVLRPGEGDDWVRGGVGNDRIHIDTGVKMLDGGEGADTLYAPMPMRHYTLSSPSPVQSTIGFGINSTSLTSVERKVFADGEYTSDWLGVVAQIHRLYGAALDRKPDMGGLVNWKTAVESGALTLKQAAQGFLESAEAHLRYGVQDTVGFVNTLYRNVLHREADATGLSNWVTAVNAGMGRDEALVQFSESPENQGRSLQGMTYYGWWVRDDKAAEVARLYDSAFDSLPDAGGLAAWTDGHKAGMSLTGMAEGFIGSAEFQARYGALGNEAFVQQLYKNVLNRTADADGLRNWTTAIDAGMSKADMVVGFSESAEHVMQRAPYIDYGIWYL</sequence>
<dbReference type="InterPro" id="IPR011049">
    <property type="entry name" value="Serralysin-like_metalloprot_C"/>
</dbReference>
<dbReference type="InterPro" id="IPR050557">
    <property type="entry name" value="RTX_toxin/Mannuronan_C5-epim"/>
</dbReference>
<comment type="subcellular location">
    <subcellularLocation>
        <location evidence="1">Secreted</location>
    </subcellularLocation>
</comment>
<dbReference type="InterPro" id="IPR025282">
    <property type="entry name" value="DUF4214"/>
</dbReference>
<dbReference type="GO" id="GO:0005509">
    <property type="term" value="F:calcium ion binding"/>
    <property type="evidence" value="ECO:0007669"/>
    <property type="project" value="InterPro"/>
</dbReference>
<gene>
    <name evidence="4" type="ORF">N825_28860</name>
</gene>
<dbReference type="GO" id="GO:0005576">
    <property type="term" value="C:extracellular region"/>
    <property type="evidence" value="ECO:0007669"/>
    <property type="project" value="UniProtKB-SubCell"/>
</dbReference>
<dbReference type="Pfam" id="PF00353">
    <property type="entry name" value="HemolysinCabind"/>
    <property type="match status" value="3"/>
</dbReference>
<dbReference type="InterPro" id="IPR001343">
    <property type="entry name" value="Hemolysn_Ca-bd"/>
</dbReference>
<evidence type="ECO:0000259" key="3">
    <source>
        <dbReference type="Pfam" id="PF13946"/>
    </source>
</evidence>
<dbReference type="STRING" id="1385369.N825_28860"/>
<organism evidence="4 5">
    <name type="scientific">Skermanella stibiiresistens SB22</name>
    <dbReference type="NCBI Taxonomy" id="1385369"/>
    <lineage>
        <taxon>Bacteria</taxon>
        <taxon>Pseudomonadati</taxon>
        <taxon>Pseudomonadota</taxon>
        <taxon>Alphaproteobacteria</taxon>
        <taxon>Rhodospirillales</taxon>
        <taxon>Azospirillaceae</taxon>
        <taxon>Skermanella</taxon>
    </lineage>
</organism>
<reference evidence="4 5" key="1">
    <citation type="submission" date="2013-08" db="EMBL/GenBank/DDBJ databases">
        <title>The genome sequence of Skermanella stibiiresistens.</title>
        <authorList>
            <person name="Zhu W."/>
            <person name="Wang G."/>
        </authorList>
    </citation>
    <scope>NUCLEOTIDE SEQUENCE [LARGE SCALE GENOMIC DNA]</scope>
    <source>
        <strain evidence="4 5">SB22</strain>
    </source>
</reference>